<evidence type="ECO:0000313" key="1">
    <source>
        <dbReference type="EMBL" id="ABW29552.1"/>
    </source>
</evidence>
<dbReference type="KEGG" id="amr:AM1_4578"/>
<dbReference type="EMBL" id="CP000828">
    <property type="protein sequence ID" value="ABW29552.1"/>
    <property type="molecule type" value="Genomic_DNA"/>
</dbReference>
<sequence length="126" mass="14466">MTQVLDAIQPATPRDVNVYLPYYQGGKRDLLPLAITLYQNSNLEGQRGIEGGSNIPFVATWNVSKLPADLTRCRIQFDNDGDLNYELTITNFEFIGFLIEVITNYRRTKVADFPKTFYRKLLKLDD</sequence>
<dbReference type="HOGENOM" id="CLU_1955942_0_0_3"/>
<proteinExistence type="predicted"/>
<protein>
    <submittedName>
        <fullName evidence="1">Uncharacterized protein</fullName>
    </submittedName>
</protein>
<dbReference type="STRING" id="329726.AM1_4578"/>
<dbReference type="InterPro" id="IPR054652">
    <property type="entry name" value="T4P_EbsA-like"/>
</dbReference>
<keyword evidence="2" id="KW-1185">Reference proteome</keyword>
<accession>B0BZA8</accession>
<dbReference type="RefSeq" id="WP_010470152.1">
    <property type="nucleotide sequence ID" value="NC_009925.1"/>
</dbReference>
<dbReference type="eggNOG" id="ENOG50318FE">
    <property type="taxonomic scope" value="Bacteria"/>
</dbReference>
<organism evidence="1 2">
    <name type="scientific">Acaryochloris marina (strain MBIC 11017)</name>
    <dbReference type="NCBI Taxonomy" id="329726"/>
    <lineage>
        <taxon>Bacteria</taxon>
        <taxon>Bacillati</taxon>
        <taxon>Cyanobacteriota</taxon>
        <taxon>Cyanophyceae</taxon>
        <taxon>Acaryochloridales</taxon>
        <taxon>Acaryochloridaceae</taxon>
        <taxon>Acaryochloris</taxon>
    </lineage>
</organism>
<evidence type="ECO:0000313" key="2">
    <source>
        <dbReference type="Proteomes" id="UP000000268"/>
    </source>
</evidence>
<dbReference type="AlphaFoldDB" id="B0BZA8"/>
<name>B0BZA8_ACAM1</name>
<gene>
    <name evidence="1" type="ordered locus">AM1_4578</name>
</gene>
<dbReference type="Proteomes" id="UP000000268">
    <property type="component" value="Chromosome"/>
</dbReference>
<dbReference type="NCBIfam" id="NF045587">
    <property type="entry name" value="T4P_biogen_EbsA"/>
    <property type="match status" value="1"/>
</dbReference>
<dbReference type="OrthoDB" id="512629at2"/>
<reference evidence="1 2" key="1">
    <citation type="journal article" date="2008" name="Proc. Natl. Acad. Sci. U.S.A.">
        <title>Niche adaptation and genome expansion in the chlorophyll d-producing cyanobacterium Acaryochloris marina.</title>
        <authorList>
            <person name="Swingley W.D."/>
            <person name="Chen M."/>
            <person name="Cheung P.C."/>
            <person name="Conrad A.L."/>
            <person name="Dejesa L.C."/>
            <person name="Hao J."/>
            <person name="Honchak B.M."/>
            <person name="Karbach L.E."/>
            <person name="Kurdoglu A."/>
            <person name="Lahiri S."/>
            <person name="Mastrian S.D."/>
            <person name="Miyashita H."/>
            <person name="Page L."/>
            <person name="Ramakrishna P."/>
            <person name="Satoh S."/>
            <person name="Sattley W.M."/>
            <person name="Shimada Y."/>
            <person name="Taylor H.L."/>
            <person name="Tomo T."/>
            <person name="Tsuchiya T."/>
            <person name="Wang Z.T."/>
            <person name="Raymond J."/>
            <person name="Mimuro M."/>
            <person name="Blankenship R.E."/>
            <person name="Touchman J.W."/>
        </authorList>
    </citation>
    <scope>NUCLEOTIDE SEQUENCE [LARGE SCALE GENOMIC DNA]</scope>
    <source>
        <strain evidence="2">MBIC 11017</strain>
    </source>
</reference>